<dbReference type="GO" id="GO:0016491">
    <property type="term" value="F:oxidoreductase activity"/>
    <property type="evidence" value="ECO:0007669"/>
    <property type="project" value="UniProtKB-KW"/>
</dbReference>
<dbReference type="InterPro" id="IPR008927">
    <property type="entry name" value="6-PGluconate_DH-like_C_sf"/>
</dbReference>
<protein>
    <submittedName>
        <fullName evidence="4">6-phosphogluconate dehydrogenase</fullName>
    </submittedName>
</protein>
<organism evidence="4 5">
    <name type="scientific">Stutzerimonas stutzeri</name>
    <name type="common">Pseudomonas stutzeri</name>
    <dbReference type="NCBI Taxonomy" id="316"/>
    <lineage>
        <taxon>Bacteria</taxon>
        <taxon>Pseudomonadati</taxon>
        <taxon>Pseudomonadota</taxon>
        <taxon>Gammaproteobacteria</taxon>
        <taxon>Pseudomonadales</taxon>
        <taxon>Pseudomonadaceae</taxon>
        <taxon>Stutzerimonas</taxon>
    </lineage>
</organism>
<evidence type="ECO:0000313" key="5">
    <source>
        <dbReference type="Proteomes" id="UP000019522"/>
    </source>
</evidence>
<dbReference type="PANTHER" id="PTHR43580:SF2">
    <property type="entry name" value="CYTOKINE-LIKE NUCLEAR FACTOR N-PAC"/>
    <property type="match status" value="1"/>
</dbReference>
<dbReference type="EMBL" id="CP007441">
    <property type="protein sequence ID" value="AHL76902.1"/>
    <property type="molecule type" value="Genomic_DNA"/>
</dbReference>
<dbReference type="OrthoDB" id="4333at2"/>
<dbReference type="SUPFAM" id="SSF51735">
    <property type="entry name" value="NAD(P)-binding Rossmann-fold domains"/>
    <property type="match status" value="1"/>
</dbReference>
<dbReference type="Pfam" id="PF03446">
    <property type="entry name" value="NAD_binding_2"/>
    <property type="match status" value="1"/>
</dbReference>
<evidence type="ECO:0000313" key="4">
    <source>
        <dbReference type="EMBL" id="AHL76902.1"/>
    </source>
</evidence>
<gene>
    <name evidence="4" type="ORF">CH92_18160</name>
</gene>
<dbReference type="Proteomes" id="UP000019522">
    <property type="component" value="Chromosome"/>
</dbReference>
<dbReference type="Gene3D" id="3.40.50.720">
    <property type="entry name" value="NAD(P)-binding Rossmann-like Domain"/>
    <property type="match status" value="1"/>
</dbReference>
<dbReference type="InterPro" id="IPR013328">
    <property type="entry name" value="6PGD_dom2"/>
</dbReference>
<dbReference type="PANTHER" id="PTHR43580">
    <property type="entry name" value="OXIDOREDUCTASE GLYR1-RELATED"/>
    <property type="match status" value="1"/>
</dbReference>
<dbReference type="InterPro" id="IPR036291">
    <property type="entry name" value="NAD(P)-bd_dom_sf"/>
</dbReference>
<feature type="domain" description="Phosphogluconate dehydrogenase NAD-binding putative C-terminal" evidence="3">
    <location>
        <begin position="195"/>
        <end position="265"/>
    </location>
</feature>
<name>W8REH6_STUST</name>
<feature type="domain" description="6-phosphogluconate dehydrogenase NADP-binding" evidence="2">
    <location>
        <begin position="5"/>
        <end position="146"/>
    </location>
</feature>
<reference evidence="4 5" key="2">
    <citation type="submission" date="2014-03" db="EMBL/GenBank/DDBJ databases">
        <authorList>
            <person name="Baltrus D."/>
            <person name="Dougherty K."/>
        </authorList>
    </citation>
    <scope>NUCLEOTIDE SEQUENCE</scope>
    <source>
        <strain evidence="4 5">28a24</strain>
    </source>
</reference>
<accession>W8REH6</accession>
<evidence type="ECO:0000256" key="1">
    <source>
        <dbReference type="ARBA" id="ARBA00023002"/>
    </source>
</evidence>
<dbReference type="Pfam" id="PF09130">
    <property type="entry name" value="DUF1932"/>
    <property type="match status" value="1"/>
</dbReference>
<evidence type="ECO:0000259" key="2">
    <source>
        <dbReference type="Pfam" id="PF03446"/>
    </source>
</evidence>
<dbReference type="AlphaFoldDB" id="W8REH6"/>
<reference evidence="5" key="1">
    <citation type="journal article" date="2014" name="Genome Announc.">
        <title>Complete Genome Sequence of the Highly Transformable Pseudomonas stutzeri Strain 28a24.</title>
        <authorList>
            <person name="Smith B.A."/>
            <person name="Dougherty K.M."/>
            <person name="Baltrus D.A."/>
        </authorList>
    </citation>
    <scope>NUCLEOTIDE SEQUENCE [LARGE SCALE GENOMIC DNA]</scope>
    <source>
        <strain evidence="5">28a24</strain>
    </source>
</reference>
<dbReference type="Gene3D" id="1.10.1040.10">
    <property type="entry name" value="N-(1-d-carboxylethyl)-l-norvaline Dehydrogenase, domain 2"/>
    <property type="match status" value="1"/>
</dbReference>
<dbReference type="InterPro" id="IPR006115">
    <property type="entry name" value="6PGDH_NADP-bd"/>
</dbReference>
<dbReference type="InterPro" id="IPR015814">
    <property type="entry name" value="Pgluconate_DH_NAD-bd_C"/>
</dbReference>
<keyword evidence="1" id="KW-0560">Oxidoreductase</keyword>
<sequence>MKLDSIGLIGFGEAGGILAEDLAAQGITVQVYDRLLDEPDRRGELVAKAERLGVRLCDSTASAVQSVPLVISAVTAGSALDVAKTAATAMQAGQLFMDINSVAPATKQAASAALEPSGAGYVDAAVMAPVPPKRLQTPILLGGQEAVELSATLNALGFATRVVAEQIGVASAIKMCRSVMIKGLEALTTECLNTARHYGAEAEVLASLHKSFPSMGWDGELPSYLISRVAEHGRRRAEEMEEVAETVRAAGVEPHMSEAIVQTQRGLVDAIAALGLRYDDLAPFDWQRLADRLRQH</sequence>
<dbReference type="PATRIC" id="fig|316.77.peg.3623"/>
<evidence type="ECO:0000259" key="3">
    <source>
        <dbReference type="Pfam" id="PF09130"/>
    </source>
</evidence>
<dbReference type="KEGG" id="pstt:CH92_18160"/>
<proteinExistence type="predicted"/>
<dbReference type="SUPFAM" id="SSF48179">
    <property type="entry name" value="6-phosphogluconate dehydrogenase C-terminal domain-like"/>
    <property type="match status" value="1"/>
</dbReference>
<dbReference type="GO" id="GO:0050661">
    <property type="term" value="F:NADP binding"/>
    <property type="evidence" value="ECO:0007669"/>
    <property type="project" value="InterPro"/>
</dbReference>
<dbReference type="InterPro" id="IPR051265">
    <property type="entry name" value="HIBADH-related_NP60_sf"/>
</dbReference>
<dbReference type="RefSeq" id="WP_025243111.1">
    <property type="nucleotide sequence ID" value="NZ_CP007441.1"/>
</dbReference>